<dbReference type="SUPFAM" id="SSF48264">
    <property type="entry name" value="Cytochrome P450"/>
    <property type="match status" value="1"/>
</dbReference>
<dbReference type="InterPro" id="IPR017972">
    <property type="entry name" value="Cyt_P450_CS"/>
</dbReference>
<reference evidence="11" key="1">
    <citation type="submission" date="2019-01" db="EMBL/GenBank/DDBJ databases">
        <title>Draft genome sequences of three monokaryotic isolates of the white-rot basidiomycete fungus Dichomitus squalens.</title>
        <authorList>
            <consortium name="DOE Joint Genome Institute"/>
            <person name="Lopez S.C."/>
            <person name="Andreopoulos B."/>
            <person name="Pangilinan J."/>
            <person name="Lipzen A."/>
            <person name="Riley R."/>
            <person name="Ahrendt S."/>
            <person name="Ng V."/>
            <person name="Barry K."/>
            <person name="Daum C."/>
            <person name="Grigoriev I.V."/>
            <person name="Hilden K.S."/>
            <person name="Makela M.R."/>
            <person name="de Vries R.P."/>
        </authorList>
    </citation>
    <scope>NUCLEOTIDE SEQUENCE [LARGE SCALE GENOMIC DNA]</scope>
    <source>
        <strain evidence="11">OM18370.1</strain>
    </source>
</reference>
<dbReference type="PRINTS" id="PR00463">
    <property type="entry name" value="EP450I"/>
</dbReference>
<evidence type="ECO:0000313" key="11">
    <source>
        <dbReference type="EMBL" id="TBU33971.1"/>
    </source>
</evidence>
<evidence type="ECO:0000256" key="4">
    <source>
        <dbReference type="ARBA" id="ARBA00022617"/>
    </source>
</evidence>
<evidence type="ECO:0000256" key="6">
    <source>
        <dbReference type="ARBA" id="ARBA00023002"/>
    </source>
</evidence>
<keyword evidence="5 9" id="KW-0479">Metal-binding</keyword>
<dbReference type="InterPro" id="IPR050121">
    <property type="entry name" value="Cytochrome_P450_monoxygenase"/>
</dbReference>
<dbReference type="GO" id="GO:0020037">
    <property type="term" value="F:heme binding"/>
    <property type="evidence" value="ECO:0007669"/>
    <property type="project" value="InterPro"/>
</dbReference>
<dbReference type="InterPro" id="IPR001128">
    <property type="entry name" value="Cyt_P450"/>
</dbReference>
<comment type="similarity">
    <text evidence="3 10">Belongs to the cytochrome P450 family.</text>
</comment>
<evidence type="ECO:0000256" key="1">
    <source>
        <dbReference type="ARBA" id="ARBA00001971"/>
    </source>
</evidence>
<sequence>MGLDSSLIFACVLLGSVLVWTVRKFSTASSFRNLPGPPSPSFLKGNIQQLSGRHSNEWVAHLAETYGPLSKITGPFGRPWLHVYDPKALYSITIKDQDIWLKNNTVANLSLLGPGLLVTAGAQHRKQRKMLTPVFSIAYLRSITSVFYETTFKLRDGLIADIQDDPKEIDILGWMGRAALELVGQGALGYSFDPLVEDVHNDFAEAVKSFFAIALWRSIAFPVLVLGSKLLPPQWADWIADVFPSKRVQRMRYITRTMRKRSEEIIAEKRAALQEGDRSTLQQVAQGKDIMSILCNESVKANMAASQKEQMSNEELTAQISTFILAGMDTTSNATARLLYLLAENPSVQKRLREEILEAQAGEEISYDQLNELPFLDSVCRETLRLYVSVPRRILNIICRPTVDTVLPLHEPIRGEDGSLITEVAVPKGTVAVLNLWACNTNKSIWGEDAYEWKPDRFLSPLPRTVEEARIPGVYSNLMSFHGGSRSCIGFKYAQLELKVVLSVLVANFKFELSDKEIVWNNAGVAYPTVGKESSKPEMPLKVSVIRS</sequence>
<dbReference type="Proteomes" id="UP000292957">
    <property type="component" value="Unassembled WGS sequence"/>
</dbReference>
<dbReference type="Gene3D" id="1.10.630.10">
    <property type="entry name" value="Cytochrome P450"/>
    <property type="match status" value="1"/>
</dbReference>
<keyword evidence="8 10" id="KW-0503">Monooxygenase</keyword>
<dbReference type="GO" id="GO:0016705">
    <property type="term" value="F:oxidoreductase activity, acting on paired donors, with incorporation or reduction of molecular oxygen"/>
    <property type="evidence" value="ECO:0007669"/>
    <property type="project" value="InterPro"/>
</dbReference>
<dbReference type="GO" id="GO:0004497">
    <property type="term" value="F:monooxygenase activity"/>
    <property type="evidence" value="ECO:0007669"/>
    <property type="project" value="UniProtKB-KW"/>
</dbReference>
<evidence type="ECO:0000256" key="8">
    <source>
        <dbReference type="ARBA" id="ARBA00023033"/>
    </source>
</evidence>
<dbReference type="InterPro" id="IPR036396">
    <property type="entry name" value="Cyt_P450_sf"/>
</dbReference>
<dbReference type="CDD" id="cd11069">
    <property type="entry name" value="CYP_FUM15-like"/>
    <property type="match status" value="1"/>
</dbReference>
<keyword evidence="7 9" id="KW-0408">Iron</keyword>
<comment type="cofactor">
    <cofactor evidence="1 9">
        <name>heme</name>
        <dbReference type="ChEBI" id="CHEBI:30413"/>
    </cofactor>
</comment>
<dbReference type="Pfam" id="PF00067">
    <property type="entry name" value="p450"/>
    <property type="match status" value="1"/>
</dbReference>
<dbReference type="GO" id="GO:0005506">
    <property type="term" value="F:iron ion binding"/>
    <property type="evidence" value="ECO:0007669"/>
    <property type="project" value="InterPro"/>
</dbReference>
<evidence type="ECO:0000256" key="2">
    <source>
        <dbReference type="ARBA" id="ARBA00005179"/>
    </source>
</evidence>
<dbReference type="PANTHER" id="PTHR24305">
    <property type="entry name" value="CYTOCHROME P450"/>
    <property type="match status" value="1"/>
</dbReference>
<accession>A0A4Q9N4K4</accession>
<keyword evidence="6 10" id="KW-0560">Oxidoreductase</keyword>
<evidence type="ECO:0000256" key="10">
    <source>
        <dbReference type="RuleBase" id="RU000461"/>
    </source>
</evidence>
<dbReference type="AlphaFoldDB" id="A0A4Q9N4K4"/>
<proteinExistence type="inferred from homology"/>
<evidence type="ECO:0000256" key="9">
    <source>
        <dbReference type="PIRSR" id="PIRSR602401-1"/>
    </source>
</evidence>
<keyword evidence="4 9" id="KW-0349">Heme</keyword>
<gene>
    <name evidence="11" type="ORF">BD311DRAFT_650552</name>
</gene>
<evidence type="ECO:0000256" key="5">
    <source>
        <dbReference type="ARBA" id="ARBA00022723"/>
    </source>
</evidence>
<dbReference type="PRINTS" id="PR00385">
    <property type="entry name" value="P450"/>
</dbReference>
<organism evidence="11">
    <name type="scientific">Dichomitus squalens</name>
    <dbReference type="NCBI Taxonomy" id="114155"/>
    <lineage>
        <taxon>Eukaryota</taxon>
        <taxon>Fungi</taxon>
        <taxon>Dikarya</taxon>
        <taxon>Basidiomycota</taxon>
        <taxon>Agaricomycotina</taxon>
        <taxon>Agaricomycetes</taxon>
        <taxon>Polyporales</taxon>
        <taxon>Polyporaceae</taxon>
        <taxon>Dichomitus</taxon>
    </lineage>
</organism>
<feature type="binding site" description="axial binding residue" evidence="9">
    <location>
        <position position="488"/>
    </location>
    <ligand>
        <name>heme</name>
        <dbReference type="ChEBI" id="CHEBI:30413"/>
    </ligand>
    <ligandPart>
        <name>Fe</name>
        <dbReference type="ChEBI" id="CHEBI:18248"/>
    </ligandPart>
</feature>
<name>A0A4Q9N4K4_9APHY</name>
<comment type="pathway">
    <text evidence="2">Secondary metabolite biosynthesis.</text>
</comment>
<evidence type="ECO:0000256" key="7">
    <source>
        <dbReference type="ARBA" id="ARBA00023004"/>
    </source>
</evidence>
<protein>
    <submittedName>
        <fullName evidence="11">Cytochrome P450</fullName>
    </submittedName>
</protein>
<dbReference type="PROSITE" id="PS00086">
    <property type="entry name" value="CYTOCHROME_P450"/>
    <property type="match status" value="1"/>
</dbReference>
<dbReference type="EMBL" id="ML143389">
    <property type="protein sequence ID" value="TBU33971.1"/>
    <property type="molecule type" value="Genomic_DNA"/>
</dbReference>
<dbReference type="InterPro" id="IPR002401">
    <property type="entry name" value="Cyt_P450_E_grp-I"/>
</dbReference>
<evidence type="ECO:0000256" key="3">
    <source>
        <dbReference type="ARBA" id="ARBA00010617"/>
    </source>
</evidence>
<dbReference type="PANTHER" id="PTHR24305:SF166">
    <property type="entry name" value="CYTOCHROME P450 12A4, MITOCHONDRIAL-RELATED"/>
    <property type="match status" value="1"/>
</dbReference>
<dbReference type="OrthoDB" id="1470350at2759"/>